<dbReference type="Pfam" id="PF23742">
    <property type="entry name" value="VBS_C3G9"/>
    <property type="match status" value="1"/>
</dbReference>
<feature type="compositionally biased region" description="Basic and acidic residues" evidence="3">
    <location>
        <begin position="1152"/>
        <end position="1192"/>
    </location>
</feature>
<dbReference type="GO" id="GO:0036267">
    <property type="term" value="P:invasive filamentous growth"/>
    <property type="evidence" value="ECO:0007669"/>
    <property type="project" value="TreeGrafter"/>
</dbReference>
<evidence type="ECO:0000313" key="6">
    <source>
        <dbReference type="Proteomes" id="UP000256601"/>
    </source>
</evidence>
<dbReference type="SMART" id="SM00555">
    <property type="entry name" value="GIT"/>
    <property type="match status" value="2"/>
</dbReference>
<dbReference type="Pfam" id="PF08518">
    <property type="entry name" value="GIT_SHD"/>
    <property type="match status" value="2"/>
</dbReference>
<feature type="region of interest" description="Disordered" evidence="3">
    <location>
        <begin position="213"/>
        <end position="274"/>
    </location>
</feature>
<feature type="compositionally biased region" description="Polar residues" evidence="3">
    <location>
        <begin position="1207"/>
        <end position="1219"/>
    </location>
</feature>
<dbReference type="GO" id="GO:0005078">
    <property type="term" value="F:MAP-kinase scaffold activity"/>
    <property type="evidence" value="ECO:0007669"/>
    <property type="project" value="TreeGrafter"/>
</dbReference>
<organism evidence="5 6">
    <name type="scientific">Yarrowia lipolytica</name>
    <name type="common">Candida lipolytica</name>
    <dbReference type="NCBI Taxonomy" id="4952"/>
    <lineage>
        <taxon>Eukaryota</taxon>
        <taxon>Fungi</taxon>
        <taxon>Dikarya</taxon>
        <taxon>Ascomycota</taxon>
        <taxon>Saccharomycotina</taxon>
        <taxon>Dipodascomycetes</taxon>
        <taxon>Dipodascales</taxon>
        <taxon>Dipodascales incertae sedis</taxon>
        <taxon>Yarrowia</taxon>
    </lineage>
</organism>
<evidence type="ECO:0000256" key="1">
    <source>
        <dbReference type="ARBA" id="ARBA00022737"/>
    </source>
</evidence>
<feature type="region of interest" description="Disordered" evidence="3">
    <location>
        <begin position="1"/>
        <end position="31"/>
    </location>
</feature>
<dbReference type="PANTHER" id="PTHR21601:SF0">
    <property type="entry name" value="PROTEIN SPA2-RELATED"/>
    <property type="match status" value="1"/>
</dbReference>
<evidence type="ECO:0000256" key="3">
    <source>
        <dbReference type="SAM" id="MobiDB-lite"/>
    </source>
</evidence>
<feature type="compositionally biased region" description="Basic and acidic residues" evidence="3">
    <location>
        <begin position="976"/>
        <end position="1008"/>
    </location>
</feature>
<feature type="compositionally biased region" description="Polar residues" evidence="3">
    <location>
        <begin position="1041"/>
        <end position="1050"/>
    </location>
</feature>
<dbReference type="InterPro" id="IPR013724">
    <property type="entry name" value="GIT_SHD"/>
</dbReference>
<evidence type="ECO:0000259" key="4">
    <source>
        <dbReference type="SMART" id="SM00555"/>
    </source>
</evidence>
<evidence type="ECO:0000256" key="2">
    <source>
        <dbReference type="SAM" id="Coils"/>
    </source>
</evidence>
<feature type="compositionally biased region" description="Basic and acidic residues" evidence="3">
    <location>
        <begin position="1305"/>
        <end position="1314"/>
    </location>
</feature>
<sequence length="1759" mass="192560">MDDLVTHHGSLKQFLQTEQHETDIKRSASSSARVHKAREKLLKLSRLQFAELSTDVYDELQRRQGLSYETQDYLAPRSNFHPKRNQARQKLSTLPVSRFRDLASDIQYEIERRHEEIGVAAHEIGQPQDHHLQDHTMGHAVDVPMHLENDRSYEDGLTNGHNKDHNNHMDVPTDIDPDTSFEVTNQPLTYDNNSYGVAVDAVPAIQVDDSHVTENHSGEHDRAPSQQSQRSFPESGTLQSKTLIPNKSTLVEETDSEEDEEEENEDEGQDQRYVEDEDHTATPAAYGQNSLNAQNDFANSTQPLHARNVSQTSSEHSHHIGNNAPTYDIQSATRDVSQDNHNNSHSFHPETIHPEDVDTSKVIDSPELDDDELLGGPTGHTQVGYTHVPTPSDFEPEFESNTATRGPNDKSVTSASASAESEDLKNKLVDAENMSKSLMEENEQLHEFIKSLESEKARLVETCNAQVETLEEEKTQLREIIGTRDVDLEDLRGRHETLVDKQSSLDDSYTSLATRVSSLEAELELKEVELDKLQGELEQVNIEHKNELESVRKEALKQSSHNGLLAGGVGAGAGAGALSALSGSGSRERGLDRGIDYDRLPSISPDTSIDKSMPAVEDMDSEAILNLQNQLREQREKTSEVKKQAAVFLAEMKSLAAKSHDHEVALREVNELKAEIEQWKARYSKTKATVRSLRSSVYGTSGIVQPAIESTNPFVDEVHGLVEDVSLTKFQLATDEYLLKSRDVGSDHSELLHHLHRVIVATRKVTDDSNDVSTEGGARDYRTPLLSNLSSIVSKTANQLITCTKNHATSSGLLPIYLLDASVANLACAVIELVKVAKIRSENGEKRALTREGLGLALGSGAGSVSTRNTTRNTSVSSASGYPSASTNSNHTPIRAGLSGANAGGVSFDSYPLSPSSQTDGLTPPHQIPSRSDSLSSNEGVSVESPVKTPSKGNSRLRTLRLVSAPSSLRDKNKKRGDGEELSRDPSHELPEIPHDVDGNKNESHSIRETLSLSSQVAELNVPKTRSRQISEESAGPIDPLTTQPLSTHSAEPVSTHFTEPLSMHSTEPHSTEPHSTEPHSTEPHSTELHSAGPLSFSEPLADREMADSVPEKVSEKVEADSSSTTNGFGGAFGAAVGAVTAGVAALSFGQKKKDGLKETESETEFQPRDLDTEFKPRDLDAELDFHPRELDAESGLQLKPRDLQAAGQSQALNFTSHQADVEPRTLDQDRVLDKAREMNNAREHGAEEGHGYSIGQNVYSGSNKEYFDCHPNGEDGPAEPETFDGPLHEIQRYDYVSAQELRAAEKRADEETRAIAVVGDGDDDEHDDEEVEEDDFQDAHFEPVHAHTESIQPHVASSGVDGHAPTPNELSTAAMAATAVVGASMAGTGVASALGKSYASPAIASPALDSSATSMSSPGAFHPQESFDPQATFELPSALREVVSQSPDISHVSNMSENQDDTTELTQMSDDGNVKPRGVDSPKSREDYDTLLGGEDHEGHHYDNHSTPLTHSVTSVQDAPQPRESLTSEISEIDDGHVPPVKVAQHQFEGHSEEIESGEDGSELESSEEEDSDEEDDEDESESESEDEQIIAADLGIYLPKAVKFDGEDPDNTVEDLQYYLEEQCVEVIEAIQNLLTAIKGNSNMIAISAHSRAICKVVLCMVDATSQSMAQTRNHLLKENGTWICQDLRACTDRMKMIFKDDKFVKPGAEYPPKQFKQRLAGLSFDLTKCTKELVKTVEEVSLQTEIGEIDRQIAHN</sequence>
<feature type="domain" description="GIT Spa2 homology (SHD)" evidence="4">
    <location>
        <begin position="87"/>
        <end position="117"/>
    </location>
</feature>
<dbReference type="GO" id="GO:1902716">
    <property type="term" value="C:cell cortex of growing cell tip"/>
    <property type="evidence" value="ECO:0007669"/>
    <property type="project" value="TreeGrafter"/>
</dbReference>
<feature type="region of interest" description="Disordered" evidence="3">
    <location>
        <begin position="859"/>
        <end position="1133"/>
    </location>
</feature>
<feature type="compositionally biased region" description="Basic and acidic residues" evidence="3">
    <location>
        <begin position="1101"/>
        <end position="1120"/>
    </location>
</feature>
<evidence type="ECO:0000313" key="5">
    <source>
        <dbReference type="EMBL" id="RDW25414.1"/>
    </source>
</evidence>
<keyword evidence="1" id="KW-0677">Repeat</keyword>
<dbReference type="Proteomes" id="UP000256601">
    <property type="component" value="Unassembled WGS sequence"/>
</dbReference>
<dbReference type="GO" id="GO:0005826">
    <property type="term" value="C:actomyosin contractile ring"/>
    <property type="evidence" value="ECO:0007669"/>
    <property type="project" value="TreeGrafter"/>
</dbReference>
<feature type="compositionally biased region" description="Polar residues" evidence="3">
    <location>
        <begin position="1409"/>
        <end position="1418"/>
    </location>
</feature>
<feature type="compositionally biased region" description="Basic and acidic residues" evidence="3">
    <location>
        <begin position="213"/>
        <end position="223"/>
    </location>
</feature>
<dbReference type="GO" id="GO:0007124">
    <property type="term" value="P:pseudohyphal growth"/>
    <property type="evidence" value="ECO:0007669"/>
    <property type="project" value="TreeGrafter"/>
</dbReference>
<dbReference type="EMBL" id="KZ859003">
    <property type="protein sequence ID" value="RDW25414.1"/>
    <property type="molecule type" value="Genomic_DNA"/>
</dbReference>
<dbReference type="InterPro" id="IPR056439">
    <property type="entry name" value="VBS_C3G9"/>
</dbReference>
<dbReference type="InterPro" id="IPR039892">
    <property type="entry name" value="Spa2/Sph1"/>
</dbReference>
<feature type="compositionally biased region" description="Basic and acidic residues" evidence="3">
    <location>
        <begin position="1473"/>
        <end position="1505"/>
    </location>
</feature>
<feature type="compositionally biased region" description="Basic and acidic residues" evidence="3">
    <location>
        <begin position="1067"/>
        <end position="1088"/>
    </location>
</feature>
<dbReference type="VEuPathDB" id="FungiDB:YALI1_F22241g"/>
<feature type="compositionally biased region" description="Low complexity" evidence="3">
    <location>
        <begin position="863"/>
        <end position="889"/>
    </location>
</feature>
<feature type="compositionally biased region" description="Acidic residues" evidence="3">
    <location>
        <begin position="1321"/>
        <end position="1332"/>
    </location>
</feature>
<feature type="compositionally biased region" description="Acidic residues" evidence="3">
    <location>
        <begin position="1556"/>
        <end position="1590"/>
    </location>
</feature>
<reference evidence="5 6" key="1">
    <citation type="submission" date="2018-07" db="EMBL/GenBank/DDBJ databases">
        <title>Draft Genome Assemblies for Five Robust Yarrowia lipolytica Strains Exhibiting High Lipid Production and Pentose Sugar Utilization and Sugar Alcohol Secretion from Undetoxified Lignocellulosic Biomass Hydrolysates.</title>
        <authorList>
            <consortium name="DOE Joint Genome Institute"/>
            <person name="Walker C."/>
            <person name="Ryu S."/>
            <person name="Na H."/>
            <person name="Zane M."/>
            <person name="LaButti K."/>
            <person name="Lipzen A."/>
            <person name="Haridas S."/>
            <person name="Barry K."/>
            <person name="Grigoriev I.V."/>
            <person name="Quarterman J."/>
            <person name="Slininger P."/>
            <person name="Dien B."/>
            <person name="Trinh C.T."/>
        </authorList>
    </citation>
    <scope>NUCLEOTIDE SEQUENCE [LARGE SCALE GENOMIC DNA]</scope>
    <source>
        <strain evidence="5 6">YB392</strain>
    </source>
</reference>
<dbReference type="InterPro" id="IPR022018">
    <property type="entry name" value="GIT1_C"/>
</dbReference>
<dbReference type="GO" id="GO:0043332">
    <property type="term" value="C:mating projection tip"/>
    <property type="evidence" value="ECO:0007669"/>
    <property type="project" value="TreeGrafter"/>
</dbReference>
<accession>A0A371C526</accession>
<feature type="coiled-coil region" evidence="2">
    <location>
        <begin position="516"/>
        <end position="554"/>
    </location>
</feature>
<keyword evidence="2" id="KW-0175">Coiled coil</keyword>
<feature type="compositionally biased region" description="Polar residues" evidence="3">
    <location>
        <begin position="305"/>
        <end position="314"/>
    </location>
</feature>
<feature type="region of interest" description="Disordered" evidence="3">
    <location>
        <begin position="1305"/>
        <end position="1332"/>
    </location>
</feature>
<gene>
    <name evidence="5" type="ORF">B0I71DRAFT_41306</name>
</gene>
<feature type="region of interest" description="Disordered" evidence="3">
    <location>
        <begin position="305"/>
        <end position="326"/>
    </location>
</feature>
<proteinExistence type="predicted"/>
<dbReference type="GO" id="GO:0005934">
    <property type="term" value="C:cellular bud tip"/>
    <property type="evidence" value="ECO:0007669"/>
    <property type="project" value="TreeGrafter"/>
</dbReference>
<feature type="region of interest" description="Disordered" evidence="3">
    <location>
        <begin position="1266"/>
        <end position="1286"/>
    </location>
</feature>
<feature type="region of interest" description="Disordered" evidence="3">
    <location>
        <begin position="1150"/>
        <end position="1227"/>
    </location>
</feature>
<feature type="region of interest" description="Disordered" evidence="3">
    <location>
        <begin position="1445"/>
        <end position="1526"/>
    </location>
</feature>
<dbReference type="GO" id="GO:0007121">
    <property type="term" value="P:bipolar cellular bud site selection"/>
    <property type="evidence" value="ECO:0007669"/>
    <property type="project" value="TreeGrafter"/>
</dbReference>
<feature type="region of interest" description="Disordered" evidence="3">
    <location>
        <begin position="335"/>
        <end position="354"/>
    </location>
</feature>
<feature type="compositionally biased region" description="Polar residues" evidence="3">
    <location>
        <begin position="1506"/>
        <end position="1526"/>
    </location>
</feature>
<feature type="region of interest" description="Disordered" evidence="3">
    <location>
        <begin position="1550"/>
        <end position="1590"/>
    </location>
</feature>
<protein>
    <recommendedName>
        <fullName evidence="4">GIT Spa2 homology (SHD) domain-containing protein</fullName>
    </recommendedName>
</protein>
<feature type="compositionally biased region" description="Polar residues" evidence="3">
    <location>
        <begin position="224"/>
        <end position="251"/>
    </location>
</feature>
<feature type="compositionally biased region" description="Polar residues" evidence="3">
    <location>
        <begin position="1445"/>
        <end position="1458"/>
    </location>
</feature>
<feature type="compositionally biased region" description="Polar residues" evidence="3">
    <location>
        <begin position="929"/>
        <end position="940"/>
    </location>
</feature>
<feature type="region of interest" description="Disordered" evidence="3">
    <location>
        <begin position="384"/>
        <end position="424"/>
    </location>
</feature>
<feature type="region of interest" description="Disordered" evidence="3">
    <location>
        <begin position="1409"/>
        <end position="1428"/>
    </location>
</feature>
<dbReference type="GO" id="GO:0000131">
    <property type="term" value="C:incipient cellular bud site"/>
    <property type="evidence" value="ECO:0007669"/>
    <property type="project" value="TreeGrafter"/>
</dbReference>
<dbReference type="GO" id="GO:0005935">
    <property type="term" value="C:cellular bud neck"/>
    <property type="evidence" value="ECO:0007669"/>
    <property type="project" value="TreeGrafter"/>
</dbReference>
<feature type="domain" description="GIT Spa2 homology (SHD)" evidence="4">
    <location>
        <begin position="37"/>
        <end position="67"/>
    </location>
</feature>
<feature type="coiled-coil region" evidence="2">
    <location>
        <begin position="624"/>
        <end position="689"/>
    </location>
</feature>
<feature type="compositionally biased region" description="Polar residues" evidence="3">
    <location>
        <begin position="399"/>
        <end position="413"/>
    </location>
</feature>
<dbReference type="VEuPathDB" id="FungiDB:YALI0_F16665g"/>
<dbReference type="Pfam" id="PF12205">
    <property type="entry name" value="GIT1_C"/>
    <property type="match status" value="1"/>
</dbReference>
<dbReference type="PANTHER" id="PTHR21601">
    <property type="entry name" value="SPA2 PROTEIN"/>
    <property type="match status" value="1"/>
</dbReference>
<feature type="compositionally biased region" description="Polar residues" evidence="3">
    <location>
        <begin position="1009"/>
        <end position="1018"/>
    </location>
</feature>
<feature type="compositionally biased region" description="Acidic residues" evidence="3">
    <location>
        <begin position="252"/>
        <end position="268"/>
    </location>
</feature>
<name>A0A371C526_YARLL</name>
<feature type="compositionally biased region" description="Polar residues" evidence="3">
    <location>
        <begin position="335"/>
        <end position="346"/>
    </location>
</feature>